<dbReference type="RefSeq" id="WP_149432478.1">
    <property type="nucleotide sequence ID" value="NZ_VLNY01000014.1"/>
</dbReference>
<protein>
    <submittedName>
        <fullName evidence="1">Uncharacterized protein</fullName>
    </submittedName>
</protein>
<dbReference type="AlphaFoldDB" id="A0A5A7S4T4"/>
<sequence length="90" mass="9834">MFDGGFIPGDLTTDLPLFEALSSVVVRENVCAFEKVTIAAELWDVWFERDVEVPLKYPRFSSYVVARAGVGWLAGCEVPVKVASYSTGGT</sequence>
<accession>A0A5A7S4T4</accession>
<comment type="caution">
    <text evidence="1">The sequence shown here is derived from an EMBL/GenBank/DDBJ whole genome shotgun (WGS) entry which is preliminary data.</text>
</comment>
<keyword evidence="2" id="KW-1185">Reference proteome</keyword>
<evidence type="ECO:0000313" key="2">
    <source>
        <dbReference type="Proteomes" id="UP000322244"/>
    </source>
</evidence>
<reference evidence="1 2" key="1">
    <citation type="submission" date="2019-07" db="EMBL/GenBank/DDBJ databases">
        <title>Rhodococcus cavernicolus sp. nov., isolated from a cave.</title>
        <authorList>
            <person name="Lee S.D."/>
        </authorList>
    </citation>
    <scope>NUCLEOTIDE SEQUENCE [LARGE SCALE GENOMIC DNA]</scope>
    <source>
        <strain evidence="1 2">C1-24</strain>
    </source>
</reference>
<name>A0A5A7S4T4_9NOCA</name>
<dbReference type="Proteomes" id="UP000322244">
    <property type="component" value="Unassembled WGS sequence"/>
</dbReference>
<gene>
    <name evidence="1" type="ORF">FOY51_22330</name>
</gene>
<evidence type="ECO:0000313" key="1">
    <source>
        <dbReference type="EMBL" id="KAA0020097.1"/>
    </source>
</evidence>
<organism evidence="1 2">
    <name type="scientific">Antrihabitans cavernicola</name>
    <dbReference type="NCBI Taxonomy" id="2495913"/>
    <lineage>
        <taxon>Bacteria</taxon>
        <taxon>Bacillati</taxon>
        <taxon>Actinomycetota</taxon>
        <taxon>Actinomycetes</taxon>
        <taxon>Mycobacteriales</taxon>
        <taxon>Nocardiaceae</taxon>
        <taxon>Antrihabitans</taxon>
    </lineage>
</organism>
<proteinExistence type="predicted"/>
<dbReference type="EMBL" id="VLNY01000014">
    <property type="protein sequence ID" value="KAA0020097.1"/>
    <property type="molecule type" value="Genomic_DNA"/>
</dbReference>